<dbReference type="PANTHER" id="PTHR10788:SF82">
    <property type="entry name" value="ALPHA,ALPHA-TREHALOSE-PHOSPHATE SYNTHASE [UDP-FORMING] 4-RELATED"/>
    <property type="match status" value="1"/>
</dbReference>
<organism evidence="7 8">
    <name type="scientific">Arabis nemorensis</name>
    <dbReference type="NCBI Taxonomy" id="586526"/>
    <lineage>
        <taxon>Eukaryota</taxon>
        <taxon>Viridiplantae</taxon>
        <taxon>Streptophyta</taxon>
        <taxon>Embryophyta</taxon>
        <taxon>Tracheophyta</taxon>
        <taxon>Spermatophyta</taxon>
        <taxon>Magnoliopsida</taxon>
        <taxon>eudicotyledons</taxon>
        <taxon>Gunneridae</taxon>
        <taxon>Pentapetalae</taxon>
        <taxon>rosids</taxon>
        <taxon>malvids</taxon>
        <taxon>Brassicales</taxon>
        <taxon>Brassicaceae</taxon>
        <taxon>Arabideae</taxon>
        <taxon>Arabis</taxon>
    </lineage>
</organism>
<evidence type="ECO:0000256" key="3">
    <source>
        <dbReference type="ARBA" id="ARBA00012538"/>
    </source>
</evidence>
<dbReference type="CDD" id="cd03788">
    <property type="entry name" value="GT20_TPS"/>
    <property type="match status" value="1"/>
</dbReference>
<dbReference type="FunFam" id="3.40.50.1000:FF:000351">
    <property type="entry name" value="Trehalose-6-phosphatase synthase S4"/>
    <property type="match status" value="1"/>
</dbReference>
<comment type="similarity">
    <text evidence="1">In the N-terminal section; belongs to the glycosyltransferase 20 family.</text>
</comment>
<dbReference type="Pfam" id="PF00982">
    <property type="entry name" value="Glyco_transf_20"/>
    <property type="match status" value="1"/>
</dbReference>
<dbReference type="CDD" id="cd01627">
    <property type="entry name" value="HAD_TPP"/>
    <property type="match status" value="1"/>
</dbReference>
<dbReference type="PANTHER" id="PTHR10788">
    <property type="entry name" value="TREHALOSE-6-PHOSPHATE SYNTHASE"/>
    <property type="match status" value="1"/>
</dbReference>
<keyword evidence="5" id="KW-0808">Transferase</keyword>
<keyword evidence="4" id="KW-0328">Glycosyltransferase</keyword>
<name>A0A565CCD3_9BRAS</name>
<gene>
    <name evidence="7" type="ORF">ANE_LOCUS21781</name>
</gene>
<dbReference type="InterPro" id="IPR003337">
    <property type="entry name" value="Trehalose_PPase"/>
</dbReference>
<dbReference type="FunFam" id="3.40.50.2000:FF:000039">
    <property type="entry name" value="alpha,alpha-trehalose-phosphate synthase [UDP-forming] 1-like"/>
    <property type="match status" value="1"/>
</dbReference>
<dbReference type="Proteomes" id="UP000489600">
    <property type="component" value="Unassembled WGS sequence"/>
</dbReference>
<dbReference type="Gene3D" id="3.30.70.1020">
    <property type="entry name" value="Trehalose-6-phosphate phosphatase related protein, domain 2"/>
    <property type="match status" value="1"/>
</dbReference>
<dbReference type="GO" id="GO:0005992">
    <property type="term" value="P:trehalose biosynthetic process"/>
    <property type="evidence" value="ECO:0007669"/>
    <property type="project" value="InterPro"/>
</dbReference>
<dbReference type="SUPFAM" id="SSF53756">
    <property type="entry name" value="UDP-Glycosyltransferase/glycogen phosphorylase"/>
    <property type="match status" value="1"/>
</dbReference>
<comment type="similarity">
    <text evidence="2">In the C-terminal section; belongs to the trehalose phosphatase family.</text>
</comment>
<dbReference type="AlphaFoldDB" id="A0A565CCD3"/>
<accession>A0A565CCD3</accession>
<dbReference type="EC" id="2.4.1.15" evidence="3"/>
<dbReference type="GO" id="GO:0005829">
    <property type="term" value="C:cytosol"/>
    <property type="evidence" value="ECO:0007669"/>
    <property type="project" value="TreeGrafter"/>
</dbReference>
<dbReference type="OrthoDB" id="1043782at2759"/>
<protein>
    <recommendedName>
        <fullName evidence="3">alpha,alpha-trehalose-phosphate synthase (UDP-forming)</fullName>
        <ecNumber evidence="3">2.4.1.15</ecNumber>
    </recommendedName>
</protein>
<feature type="compositionally biased region" description="Low complexity" evidence="6">
    <location>
        <begin position="754"/>
        <end position="768"/>
    </location>
</feature>
<evidence type="ECO:0000313" key="8">
    <source>
        <dbReference type="Proteomes" id="UP000489600"/>
    </source>
</evidence>
<reference evidence="7" key="1">
    <citation type="submission" date="2019-07" db="EMBL/GenBank/DDBJ databases">
        <authorList>
            <person name="Dittberner H."/>
        </authorList>
    </citation>
    <scope>NUCLEOTIDE SEQUENCE [LARGE SCALE GENOMIC DNA]</scope>
</reference>
<feature type="region of interest" description="Disordered" evidence="6">
    <location>
        <begin position="749"/>
        <end position="768"/>
    </location>
</feature>
<dbReference type="Gene3D" id="3.40.50.2000">
    <property type="entry name" value="Glycogen Phosphorylase B"/>
    <property type="match status" value="2"/>
</dbReference>
<evidence type="ECO:0000256" key="1">
    <source>
        <dbReference type="ARBA" id="ARBA00005409"/>
    </source>
</evidence>
<dbReference type="FunFam" id="3.40.50.2000:FF:000046">
    <property type="entry name" value="alpha,alpha-trehalose-phosphate synthase [UDP-forming] 1"/>
    <property type="match status" value="1"/>
</dbReference>
<evidence type="ECO:0000313" key="7">
    <source>
        <dbReference type="EMBL" id="VVB11337.1"/>
    </source>
</evidence>
<comment type="caution">
    <text evidence="7">The sequence shown here is derived from an EMBL/GenBank/DDBJ whole genome shotgun (WGS) entry which is preliminary data.</text>
</comment>
<sequence length="813" mass="92119">MTCDAIEGVRNQETKHVEIEPNGACETKMVRPRLLVVSMSLPVTAKRTGEDSWSFTMSPGGLVSALLGLKEFETKWIGWPGVDVHDAVGKKALSSALAKKGCIPVFLEEVCDQYYNGYCNNILWPIFHYLGTPPEYRNDATITYQSQYDAYKKANRIFFDVVKEHYEEGDVVWCHDYHVMLLPQYLKEYNSKMKVGWFLHTPFPSSEMYKTLPSRSDLLRSVLTADLVGFHTYDFARHFVNACMCILGVEATSEGVVDQGKVTRVAVFPIGIEPERFINTSKLSEVIQYMKKFKNDFGGRKLILGVDRLDMIKGIPQKYQAFEKFLGENEDWRGKVMLLQIAVPTRNGIGEYQKIKDQCHGLVGRINGRFGSISSVPIIHLDCSIDFNQLCALYAITDVLLVTSLRDGMNLVSSEFIACQREEKGVLILSEFAGAGQSLGAGALLVNPWNIKEVSNAIGEALHMSPEEKERKHKINFQYVKTHSTQQWADDFMNKLNEIITNADLGISKVPHELPEHDVIQQYMKSNSRLVILGFYGTLTHPYKNQERRDERMSLELHPQLEGRLKALCSDPKTTVVVLSRSEKSILDKNFGEYNMWLAAENGMFLRHTSEEWVKKIPEHMNLEWIDGVKNVFKYFTERTPGSYFEISETSVVWNYEYADVEFGRIQARDMLQHLWAGPISNASVDVVRGDRSVEVHAVGVTKGIAMDRILGEIVNNNSMTTPIDYVLCIGSFLVKDEDVYTFFEPGVTKKTKPSPASDSDSPKKVSSTTVDLKDESYFSVAIGRTHTKARYFLDSSDDVVQLIHKLCLYNNV</sequence>
<evidence type="ECO:0000256" key="2">
    <source>
        <dbReference type="ARBA" id="ARBA00006330"/>
    </source>
</evidence>
<dbReference type="GO" id="GO:0004805">
    <property type="term" value="F:trehalose-phosphatase activity"/>
    <property type="evidence" value="ECO:0007669"/>
    <property type="project" value="TreeGrafter"/>
</dbReference>
<keyword evidence="8" id="KW-1185">Reference proteome</keyword>
<dbReference type="Gene3D" id="3.40.50.1000">
    <property type="entry name" value="HAD superfamily/HAD-like"/>
    <property type="match status" value="1"/>
</dbReference>
<dbReference type="FunFam" id="3.30.70.1020:FF:000001">
    <property type="entry name" value="Alpha,alpha-trehalose-phosphate synthase [UDP-forming] 1"/>
    <property type="match status" value="1"/>
</dbReference>
<dbReference type="EMBL" id="CABITT030000007">
    <property type="protein sequence ID" value="VVB11337.1"/>
    <property type="molecule type" value="Genomic_DNA"/>
</dbReference>
<proteinExistence type="inferred from homology"/>
<evidence type="ECO:0000256" key="4">
    <source>
        <dbReference type="ARBA" id="ARBA00022676"/>
    </source>
</evidence>
<evidence type="ECO:0000256" key="6">
    <source>
        <dbReference type="SAM" id="MobiDB-lite"/>
    </source>
</evidence>
<dbReference type="NCBIfam" id="NF011071">
    <property type="entry name" value="PRK14501.1"/>
    <property type="match status" value="1"/>
</dbReference>
<dbReference type="InterPro" id="IPR023214">
    <property type="entry name" value="HAD_sf"/>
</dbReference>
<evidence type="ECO:0000256" key="5">
    <source>
        <dbReference type="ARBA" id="ARBA00022679"/>
    </source>
</evidence>
<dbReference type="SUPFAM" id="SSF56784">
    <property type="entry name" value="HAD-like"/>
    <property type="match status" value="1"/>
</dbReference>
<dbReference type="Pfam" id="PF02358">
    <property type="entry name" value="Trehalose_PPase"/>
    <property type="match status" value="1"/>
</dbReference>
<dbReference type="GO" id="GO:0003825">
    <property type="term" value="F:alpha,alpha-trehalose-phosphate synthase (UDP-forming) activity"/>
    <property type="evidence" value="ECO:0007669"/>
    <property type="project" value="UniProtKB-EC"/>
</dbReference>
<dbReference type="InterPro" id="IPR001830">
    <property type="entry name" value="Glyco_trans_20"/>
</dbReference>
<dbReference type="InterPro" id="IPR036412">
    <property type="entry name" value="HAD-like_sf"/>
</dbReference>